<keyword evidence="6" id="KW-0539">Nucleus</keyword>
<feature type="compositionally biased region" description="Polar residues" evidence="8">
    <location>
        <begin position="1"/>
        <end position="35"/>
    </location>
</feature>
<comment type="caution">
    <text evidence="10">The sequence shown here is derived from an EMBL/GenBank/DDBJ whole genome shotgun (WGS) entry which is preliminary data.</text>
</comment>
<dbReference type="GO" id="GO:0005634">
    <property type="term" value="C:nucleus"/>
    <property type="evidence" value="ECO:0007669"/>
    <property type="project" value="UniProtKB-SubCell"/>
</dbReference>
<dbReference type="AlphaFoldDB" id="A0A162K2S4"/>
<sequence length="948" mass="102833">MDGSQYPTNGLNGSSQPQTYPSPTAISPNQLQTGSPLPQTLPPLQPPTAAMQPMYGSHPHTPRTPGTPNTPNSASNLPNYQNTSQPAPRPGVYSMAQNPYPPNQGYGTSAPMMPQATTAASHPQPIAPAPVGGRGPPVLRPMPPGGLMGQPGVSSPYGPGSMMQPNVLQEGDQPTHVVGSQGRRGILPSAPGRPAAPTAGTGAKSNIIPVKDADGKFPCPHCTKTYLHAKHLKRHLLRHTGDRPYMCVLCRDTFSRSDILKRHFQKCSIRRGNPTGASHLSHPQAHVKKNAQAQKAAGLGNEGDMQHLNGLNSMPGDGMVPHPFTMVPVNDGMNNMGGDQNHLSRSSSHGGPQDRNNMAPSMGAPQPYGANVSNSMNNQQMPSYSMPPGQNGMPIYGGSNGNQQSGLDWSQMFQAGAQSLNSNLFHLPNRGQTQIATRTDPKQHDSEAANGSPSDSARYSMWGMSMNYETSFSQLSNQILNFLYPPNEAIDPSLMGMNLYFSPDNTKEFIDQYSHFHEHVPLVHPSSLRLSEAFPGLVACMCCIGACYSNRVSLADVREMMDALWVAMERRCWLMSDGSQIAHTSQILETSLGEEQAVLLLGILHLVNGTAHQRRRALSIPPVMAAQVHRLGLLGLSCDPSMYSVVHHSNADDIEFKPEDFVWELWIGQELRLRLMHAVLAFDTLVELLFGIPAHFDPADIHLPLPCSAEAWNAANCDDCASALGILSDDSIEADMNRQVRRASQPNVHLARQVMLERDLQFQSGALNILGQVLLGVVLIATIQITKRLGSVNVLDVRDRLVSLSWVSSTASETTATGSAAMDISPSLNPESLLMLRSAVDKLSKCWAQQTSQRNSRRTTTMSVIRNGIALTLIARHLLMREKAPAGMDSDDVFRTTCQALRSACKQRSISGSDKGDDPMISEETRLQTGREEEDLDLVQLFRPASQE</sequence>
<dbReference type="GO" id="GO:0008270">
    <property type="term" value="F:zinc ion binding"/>
    <property type="evidence" value="ECO:0007669"/>
    <property type="project" value="UniProtKB-KW"/>
</dbReference>
<dbReference type="GO" id="GO:0000981">
    <property type="term" value="F:DNA-binding transcription factor activity, RNA polymerase II-specific"/>
    <property type="evidence" value="ECO:0007669"/>
    <property type="project" value="InterPro"/>
</dbReference>
<dbReference type="Proteomes" id="UP000078544">
    <property type="component" value="Unassembled WGS sequence"/>
</dbReference>
<feature type="compositionally biased region" description="Basic and acidic residues" evidence="8">
    <location>
        <begin position="914"/>
        <end position="931"/>
    </location>
</feature>
<dbReference type="InterPro" id="IPR013087">
    <property type="entry name" value="Znf_C2H2_type"/>
</dbReference>
<dbReference type="PROSITE" id="PS00028">
    <property type="entry name" value="ZINC_FINGER_C2H2_1"/>
    <property type="match status" value="1"/>
</dbReference>
<feature type="region of interest" description="Disordered" evidence="8">
    <location>
        <begin position="332"/>
        <end position="407"/>
    </location>
</feature>
<feature type="compositionally biased region" description="Polar residues" evidence="8">
    <location>
        <begin position="341"/>
        <end position="359"/>
    </location>
</feature>
<dbReference type="PROSITE" id="PS50157">
    <property type="entry name" value="ZINC_FINGER_C2H2_2"/>
    <property type="match status" value="1"/>
</dbReference>
<dbReference type="InterPro" id="IPR007219">
    <property type="entry name" value="XnlR_reg_dom"/>
</dbReference>
<evidence type="ECO:0000256" key="2">
    <source>
        <dbReference type="ARBA" id="ARBA00022723"/>
    </source>
</evidence>
<evidence type="ECO:0000256" key="4">
    <source>
        <dbReference type="ARBA" id="ARBA00022771"/>
    </source>
</evidence>
<feature type="region of interest" description="Disordered" evidence="8">
    <location>
        <begin position="436"/>
        <end position="455"/>
    </location>
</feature>
<feature type="compositionally biased region" description="Polar residues" evidence="8">
    <location>
        <begin position="74"/>
        <end position="86"/>
    </location>
</feature>
<proteinExistence type="predicted"/>
<dbReference type="PANTHER" id="PTHR40626">
    <property type="entry name" value="MIP31509P"/>
    <property type="match status" value="1"/>
</dbReference>
<reference evidence="10 11" key="1">
    <citation type="journal article" date="2016" name="Genome Biol. Evol.">
        <title>Divergent and convergent evolution of fungal pathogenicity.</title>
        <authorList>
            <person name="Shang Y."/>
            <person name="Xiao G."/>
            <person name="Zheng P."/>
            <person name="Cen K."/>
            <person name="Zhan S."/>
            <person name="Wang C."/>
        </authorList>
    </citation>
    <scope>NUCLEOTIDE SEQUENCE [LARGE SCALE GENOMIC DNA]</scope>
    <source>
        <strain evidence="10 11">RCEF 2490</strain>
    </source>
</reference>
<evidence type="ECO:0000259" key="9">
    <source>
        <dbReference type="PROSITE" id="PS50157"/>
    </source>
</evidence>
<keyword evidence="11" id="KW-1185">Reference proteome</keyword>
<dbReference type="Pfam" id="PF04082">
    <property type="entry name" value="Fungal_trans"/>
    <property type="match status" value="1"/>
</dbReference>
<feature type="compositionally biased region" description="Polar residues" evidence="8">
    <location>
        <begin position="371"/>
        <end position="383"/>
    </location>
</feature>
<dbReference type="GO" id="GO:0000978">
    <property type="term" value="F:RNA polymerase II cis-regulatory region sequence-specific DNA binding"/>
    <property type="evidence" value="ECO:0007669"/>
    <property type="project" value="InterPro"/>
</dbReference>
<keyword evidence="4 7" id="KW-0863">Zinc-finger</keyword>
<feature type="region of interest" description="Disordered" evidence="8">
    <location>
        <begin position="906"/>
        <end position="934"/>
    </location>
</feature>
<feature type="compositionally biased region" description="Low complexity" evidence="8">
    <location>
        <begin position="190"/>
        <end position="203"/>
    </location>
</feature>
<name>A0A162K2S4_9HYPO</name>
<evidence type="ECO:0000256" key="7">
    <source>
        <dbReference type="PROSITE-ProRule" id="PRU00042"/>
    </source>
</evidence>
<evidence type="ECO:0000313" key="10">
    <source>
        <dbReference type="EMBL" id="OAA32286.1"/>
    </source>
</evidence>
<dbReference type="SUPFAM" id="SSF57667">
    <property type="entry name" value="beta-beta-alpha zinc fingers"/>
    <property type="match status" value="1"/>
</dbReference>
<dbReference type="SMART" id="SM00355">
    <property type="entry name" value="ZnF_C2H2"/>
    <property type="match status" value="2"/>
</dbReference>
<dbReference type="GO" id="GO:0006351">
    <property type="term" value="P:DNA-templated transcription"/>
    <property type="evidence" value="ECO:0007669"/>
    <property type="project" value="InterPro"/>
</dbReference>
<evidence type="ECO:0000256" key="5">
    <source>
        <dbReference type="ARBA" id="ARBA00022833"/>
    </source>
</evidence>
<dbReference type="PANTHER" id="PTHR40626:SF12">
    <property type="entry name" value="RFEC"/>
    <property type="match status" value="1"/>
</dbReference>
<feature type="region of interest" description="Disordered" evidence="8">
    <location>
        <begin position="1"/>
        <end position="208"/>
    </location>
</feature>
<evidence type="ECO:0000313" key="11">
    <source>
        <dbReference type="Proteomes" id="UP000078544"/>
    </source>
</evidence>
<comment type="subcellular location">
    <subcellularLocation>
        <location evidence="1">Nucleus</location>
    </subcellularLocation>
</comment>
<keyword evidence="3" id="KW-0677">Repeat</keyword>
<keyword evidence="5" id="KW-0862">Zinc</keyword>
<gene>
    <name evidence="10" type="ORF">AAL_01618</name>
</gene>
<feature type="compositionally biased region" description="Low complexity" evidence="8">
    <location>
        <begin position="47"/>
        <end position="73"/>
    </location>
</feature>
<dbReference type="InterPro" id="IPR036236">
    <property type="entry name" value="Znf_C2H2_sf"/>
</dbReference>
<dbReference type="InterPro" id="IPR051059">
    <property type="entry name" value="VerF-like"/>
</dbReference>
<evidence type="ECO:0000256" key="8">
    <source>
        <dbReference type="SAM" id="MobiDB-lite"/>
    </source>
</evidence>
<feature type="domain" description="C2H2-type" evidence="9">
    <location>
        <begin position="217"/>
        <end position="244"/>
    </location>
</feature>
<organism evidence="10 11">
    <name type="scientific">Moelleriella libera RCEF 2490</name>
    <dbReference type="NCBI Taxonomy" id="1081109"/>
    <lineage>
        <taxon>Eukaryota</taxon>
        <taxon>Fungi</taxon>
        <taxon>Dikarya</taxon>
        <taxon>Ascomycota</taxon>
        <taxon>Pezizomycotina</taxon>
        <taxon>Sordariomycetes</taxon>
        <taxon>Hypocreomycetidae</taxon>
        <taxon>Hypocreales</taxon>
        <taxon>Clavicipitaceae</taxon>
        <taxon>Moelleriella</taxon>
    </lineage>
</organism>
<accession>A0A162K2S4</accession>
<evidence type="ECO:0000256" key="1">
    <source>
        <dbReference type="ARBA" id="ARBA00004123"/>
    </source>
</evidence>
<evidence type="ECO:0000256" key="6">
    <source>
        <dbReference type="ARBA" id="ARBA00023242"/>
    </source>
</evidence>
<keyword evidence="2" id="KW-0479">Metal-binding</keyword>
<evidence type="ECO:0000256" key="3">
    <source>
        <dbReference type="ARBA" id="ARBA00022737"/>
    </source>
</evidence>
<dbReference type="Gene3D" id="3.30.160.60">
    <property type="entry name" value="Classic Zinc Finger"/>
    <property type="match status" value="2"/>
</dbReference>
<protein>
    <submittedName>
        <fullName evidence="10">C2H2 transcription factor</fullName>
    </submittedName>
</protein>
<dbReference type="CDD" id="cd12148">
    <property type="entry name" value="fungal_TF_MHR"/>
    <property type="match status" value="1"/>
</dbReference>
<dbReference type="EMBL" id="AZGY01000002">
    <property type="protein sequence ID" value="OAA32286.1"/>
    <property type="molecule type" value="Genomic_DNA"/>
</dbReference>
<dbReference type="STRING" id="1081109.A0A162K2S4"/>
<dbReference type="GO" id="GO:0000785">
    <property type="term" value="C:chromatin"/>
    <property type="evidence" value="ECO:0007669"/>
    <property type="project" value="TreeGrafter"/>
</dbReference>
<dbReference type="OrthoDB" id="9439903at2759"/>